<evidence type="ECO:0000313" key="2">
    <source>
        <dbReference type="EMBL" id="KAK0747057.1"/>
    </source>
</evidence>
<accession>A0AA40EWX1</accession>
<comment type="caution">
    <text evidence="2">The sequence shown here is derived from an EMBL/GenBank/DDBJ whole genome shotgun (WGS) entry which is preliminary data.</text>
</comment>
<evidence type="ECO:0000256" key="1">
    <source>
        <dbReference type="SAM" id="MobiDB-lite"/>
    </source>
</evidence>
<dbReference type="AlphaFoldDB" id="A0AA40EWX1"/>
<sequence length="66" mass="7448">MEYYNHRGHLDGPPNKKEGIPDHMKRKYTRIEPIPSQMTKTPSTIPSLRKPQFYPLLLAGGGANTA</sequence>
<protein>
    <submittedName>
        <fullName evidence="2">Uncharacterized protein</fullName>
    </submittedName>
</protein>
<evidence type="ECO:0000313" key="3">
    <source>
        <dbReference type="Proteomes" id="UP001172155"/>
    </source>
</evidence>
<proteinExistence type="predicted"/>
<keyword evidence="3" id="KW-1185">Reference proteome</keyword>
<feature type="region of interest" description="Disordered" evidence="1">
    <location>
        <begin position="1"/>
        <end position="22"/>
    </location>
</feature>
<name>A0AA40EWX1_9PEZI</name>
<reference evidence="2" key="1">
    <citation type="submission" date="2023-06" db="EMBL/GenBank/DDBJ databases">
        <title>Genome-scale phylogeny and comparative genomics of the fungal order Sordariales.</title>
        <authorList>
            <consortium name="Lawrence Berkeley National Laboratory"/>
            <person name="Hensen N."/>
            <person name="Bonometti L."/>
            <person name="Westerberg I."/>
            <person name="Brannstrom I.O."/>
            <person name="Guillou S."/>
            <person name="Cros-Aarteil S."/>
            <person name="Calhoun S."/>
            <person name="Haridas S."/>
            <person name="Kuo A."/>
            <person name="Mondo S."/>
            <person name="Pangilinan J."/>
            <person name="Riley R."/>
            <person name="LaButti K."/>
            <person name="Andreopoulos B."/>
            <person name="Lipzen A."/>
            <person name="Chen C."/>
            <person name="Yanf M."/>
            <person name="Daum C."/>
            <person name="Ng V."/>
            <person name="Clum A."/>
            <person name="Steindorff A."/>
            <person name="Ohm R."/>
            <person name="Martin F."/>
            <person name="Silar P."/>
            <person name="Natvig D."/>
            <person name="Lalanne C."/>
            <person name="Gautier V."/>
            <person name="Ament-velasquez S.L."/>
            <person name="Kruys A."/>
            <person name="Hutchinson M.I."/>
            <person name="Powell A.J."/>
            <person name="Barry K."/>
            <person name="Miller A.N."/>
            <person name="Grigoriev I.V."/>
            <person name="Debuchy R."/>
            <person name="Gladieux P."/>
            <person name="Thoren M.H."/>
            <person name="Johannesson H."/>
        </authorList>
    </citation>
    <scope>NUCLEOTIDE SEQUENCE</scope>
    <source>
        <strain evidence="2">SMH3187-1</strain>
    </source>
</reference>
<gene>
    <name evidence="2" type="ORF">B0T18DRAFT_413021</name>
</gene>
<organism evidence="2 3">
    <name type="scientific">Schizothecium vesticola</name>
    <dbReference type="NCBI Taxonomy" id="314040"/>
    <lineage>
        <taxon>Eukaryota</taxon>
        <taxon>Fungi</taxon>
        <taxon>Dikarya</taxon>
        <taxon>Ascomycota</taxon>
        <taxon>Pezizomycotina</taxon>
        <taxon>Sordariomycetes</taxon>
        <taxon>Sordariomycetidae</taxon>
        <taxon>Sordariales</taxon>
        <taxon>Schizotheciaceae</taxon>
        <taxon>Schizothecium</taxon>
    </lineage>
</organism>
<dbReference type="Proteomes" id="UP001172155">
    <property type="component" value="Unassembled WGS sequence"/>
</dbReference>
<dbReference type="EMBL" id="JAUKUD010000004">
    <property type="protein sequence ID" value="KAK0747057.1"/>
    <property type="molecule type" value="Genomic_DNA"/>
</dbReference>